<protein>
    <submittedName>
        <fullName evidence="2">Uncharacterized protein</fullName>
    </submittedName>
</protein>
<gene>
    <name evidence="2" type="primary">LOC130459730</name>
</gene>
<organism evidence="1 2">
    <name type="scientific">Spinacia oleracea</name>
    <name type="common">Spinach</name>
    <dbReference type="NCBI Taxonomy" id="3562"/>
    <lineage>
        <taxon>Eukaryota</taxon>
        <taxon>Viridiplantae</taxon>
        <taxon>Streptophyta</taxon>
        <taxon>Embryophyta</taxon>
        <taxon>Tracheophyta</taxon>
        <taxon>Spermatophyta</taxon>
        <taxon>Magnoliopsida</taxon>
        <taxon>eudicotyledons</taxon>
        <taxon>Gunneridae</taxon>
        <taxon>Pentapetalae</taxon>
        <taxon>Caryophyllales</taxon>
        <taxon>Chenopodiaceae</taxon>
        <taxon>Chenopodioideae</taxon>
        <taxon>Anserineae</taxon>
        <taxon>Spinacia</taxon>
    </lineage>
</organism>
<sequence length="125" mass="14333">MQIFQAPQGRNVVRATGARRMRRRPTTRASTSSAAAAVEGRLLGVMDDRGKYIYISLEEMEVVDDYIKREGRVSPRVACPISYTEYVFTKTYHLIKRQNSDKTSIKIGAIFQKQMSFSKKFDFVL</sequence>
<dbReference type="InterPro" id="IPR019153">
    <property type="entry name" value="DDRGK_dom-contain"/>
</dbReference>
<evidence type="ECO:0000313" key="1">
    <source>
        <dbReference type="Proteomes" id="UP000813463"/>
    </source>
</evidence>
<dbReference type="Proteomes" id="UP000813463">
    <property type="component" value="Chromosome 1"/>
</dbReference>
<dbReference type="GeneID" id="130459730"/>
<accession>A0ABM3QIN8</accession>
<dbReference type="InterPro" id="IPR036388">
    <property type="entry name" value="WH-like_DNA-bd_sf"/>
</dbReference>
<dbReference type="Pfam" id="PF09756">
    <property type="entry name" value="DDRGK"/>
    <property type="match status" value="1"/>
</dbReference>
<reference evidence="2" key="2">
    <citation type="submission" date="2025-08" db="UniProtKB">
        <authorList>
            <consortium name="RefSeq"/>
        </authorList>
    </citation>
    <scope>IDENTIFICATION</scope>
    <source>
        <tissue evidence="2">Leaf</tissue>
    </source>
</reference>
<proteinExistence type="predicted"/>
<name>A0ABM3QIN8_SPIOL</name>
<reference evidence="1" key="1">
    <citation type="journal article" date="2021" name="Nat. Commun.">
        <title>Genomic analyses provide insights into spinach domestication and the genetic basis of agronomic traits.</title>
        <authorList>
            <person name="Cai X."/>
            <person name="Sun X."/>
            <person name="Xu C."/>
            <person name="Sun H."/>
            <person name="Wang X."/>
            <person name="Ge C."/>
            <person name="Zhang Z."/>
            <person name="Wang Q."/>
            <person name="Fei Z."/>
            <person name="Jiao C."/>
            <person name="Wang Q."/>
        </authorList>
    </citation>
    <scope>NUCLEOTIDE SEQUENCE [LARGE SCALE GENOMIC DNA]</scope>
    <source>
        <strain evidence="1">cv. Varoflay</strain>
    </source>
</reference>
<dbReference type="RefSeq" id="XP_056683228.1">
    <property type="nucleotide sequence ID" value="XM_056827250.1"/>
</dbReference>
<evidence type="ECO:0000313" key="2">
    <source>
        <dbReference type="RefSeq" id="XP_056683228.1"/>
    </source>
</evidence>
<keyword evidence="1" id="KW-1185">Reference proteome</keyword>
<dbReference type="Gene3D" id="1.10.10.10">
    <property type="entry name" value="Winged helix-like DNA-binding domain superfamily/Winged helix DNA-binding domain"/>
    <property type="match status" value="1"/>
</dbReference>